<keyword evidence="4" id="KW-0411">Iron-sulfur</keyword>
<dbReference type="PANTHER" id="PTHR43742:SF2">
    <property type="entry name" value="ASSIMILATORY NITRATE REDUCTASE CATALYTIC SUBUNIT"/>
    <property type="match status" value="1"/>
</dbReference>
<evidence type="ECO:0000313" key="8">
    <source>
        <dbReference type="Proteomes" id="UP000053707"/>
    </source>
</evidence>
<dbReference type="PANTHER" id="PTHR43742">
    <property type="entry name" value="TRIMETHYLAMINE-N-OXIDE REDUCTASE"/>
    <property type="match status" value="1"/>
</dbReference>
<proteinExistence type="inferred from homology"/>
<dbReference type="Pfam" id="PF04879">
    <property type="entry name" value="Molybdop_Fe4S4"/>
    <property type="match status" value="1"/>
</dbReference>
<evidence type="ECO:0000256" key="5">
    <source>
        <dbReference type="SAM" id="MobiDB-lite"/>
    </source>
</evidence>
<name>A0A100ZZM8_9MYCO</name>
<dbReference type="PROSITE" id="PS51669">
    <property type="entry name" value="4FE4S_MOW_BIS_MGD"/>
    <property type="match status" value="1"/>
</dbReference>
<reference evidence="7 8" key="1">
    <citation type="submission" date="2016-01" db="EMBL/GenBank/DDBJ databases">
        <authorList>
            <consortium name="TB Trials Study Group"/>
            <person name="Sutton G."/>
            <person name="Brinkac L."/>
            <person name="Sanka R."/>
            <person name="Adams M."/>
            <person name="Lau E.L."/>
            <person name="Macaden R."/>
            <person name="Grewal H.M.S."/>
        </authorList>
    </citation>
    <scope>NUCLEOTIDE SEQUENCE [LARGE SCALE GENOMIC DNA]</scope>
    <source>
        <strain evidence="7 8">IS-1744</strain>
    </source>
</reference>
<organism evidence="7 8">
    <name type="scientific">Mycobacterium lehmannii</name>
    <dbReference type="NCBI Taxonomy" id="2048550"/>
    <lineage>
        <taxon>Bacteria</taxon>
        <taxon>Bacillati</taxon>
        <taxon>Actinomycetota</taxon>
        <taxon>Actinomycetes</taxon>
        <taxon>Mycobacteriales</taxon>
        <taxon>Mycobacteriaceae</taxon>
        <taxon>Mycobacterium</taxon>
    </lineage>
</organism>
<dbReference type="InterPro" id="IPR006657">
    <property type="entry name" value="MoPterin_dinucl-bd_dom"/>
</dbReference>
<evidence type="ECO:0000313" key="7">
    <source>
        <dbReference type="EMBL" id="KUI06518.1"/>
    </source>
</evidence>
<dbReference type="GO" id="GO:0051536">
    <property type="term" value="F:iron-sulfur cluster binding"/>
    <property type="evidence" value="ECO:0007669"/>
    <property type="project" value="UniProtKB-KW"/>
</dbReference>
<dbReference type="SUPFAM" id="SSF53706">
    <property type="entry name" value="Formate dehydrogenase/DMSO reductase, domains 1-3"/>
    <property type="match status" value="1"/>
</dbReference>
<dbReference type="Pfam" id="PF00384">
    <property type="entry name" value="Molybdopterin"/>
    <property type="match status" value="1"/>
</dbReference>
<evidence type="ECO:0000256" key="4">
    <source>
        <dbReference type="ARBA" id="ARBA00023014"/>
    </source>
</evidence>
<evidence type="ECO:0000256" key="2">
    <source>
        <dbReference type="ARBA" id="ARBA00022723"/>
    </source>
</evidence>
<dbReference type="SUPFAM" id="SSF50692">
    <property type="entry name" value="ADC-like"/>
    <property type="match status" value="1"/>
</dbReference>
<protein>
    <submittedName>
        <fullName evidence="7">Formate dehydrogenase</fullName>
    </submittedName>
</protein>
<accession>A0A100ZZM8</accession>
<comment type="similarity">
    <text evidence="1">Belongs to the prokaryotic molybdopterin-containing oxidoreductase family.</text>
</comment>
<dbReference type="SMART" id="SM00926">
    <property type="entry name" value="Molybdop_Fe4S4"/>
    <property type="match status" value="1"/>
</dbReference>
<sequence length="776" mass="83811">MDAEPTARVPKARTHNATFCRICEPLCGMIATVEDGRLVELRPDKDHPLSAGFACQKGIAFAEVVNDPDRVTTPLRRRARADGLRASGPPQAGGAPTSEGGFEPVSWDEAMTDIAARLSEIHRRHGAGAIGWYFGNPGAFSYSYTLSLSMLMGGFGLGLRGGPGRGLHVFTAGSQDVNNRFVASQLLYGSPLALPVPDVLRTDFLVVIGANPVISHGSVLTAPRIRDRMHDIVKRGGRVLVIDPRRTETAAQFEWLGIVPDGDAYLLLSLLHVMFGENLADRRRLAEQANGADWLERLAEPFTPEVTEAHTGIDPDTVRTLARDLAGTERAAVYGRVGTSIGENGTLTTYLLDAVNLVAGNLDVAGGSMFGWLGMPGERWLNKAGGALLRAVYTRKRSRIGGFPSVLGSEPAGVMAKEITTPGRGQVKALFVGAGNPVLSVPNGDELETALESLELMVGIDLYLNETLAHCHYVLPATSMYERDDFPLPFQTLQPTPFRQATEAVIAPMGQARAEWEIIDDLTARMWRSTPGLTALAAIRKALSVFGLRLTPRTLVDAVIRLAEGGDRFGLRRGLSFSKLTANHPRGTVLAEHLRAGVLRDVVVYRGRRVRLRHDEIAAEVDKLSRRRVADGYPMRLIGMREARSENSWMHNSPLLMRGERTHRALMHVDDAAAAGIVDGDTVRITSPHGQIEIPVIATRDIVASVIAVPHGWGHKGTAGWRVANDAGGANVNLLMSSDPADIESLAGMARLTGVPVRVERVAAMALQPEQAQTFA</sequence>
<dbReference type="EMBL" id="LQIR01000069">
    <property type="protein sequence ID" value="KUI06518.1"/>
    <property type="molecule type" value="Genomic_DNA"/>
</dbReference>
<dbReference type="GO" id="GO:0016491">
    <property type="term" value="F:oxidoreductase activity"/>
    <property type="evidence" value="ECO:0007669"/>
    <property type="project" value="InterPro"/>
</dbReference>
<dbReference type="Proteomes" id="UP000053707">
    <property type="component" value="Unassembled WGS sequence"/>
</dbReference>
<keyword evidence="2" id="KW-0479">Metal-binding</keyword>
<dbReference type="InterPro" id="IPR050612">
    <property type="entry name" value="Prok_Mopterin_Oxidored"/>
</dbReference>
<dbReference type="InterPro" id="IPR009010">
    <property type="entry name" value="Asp_de-COase-like_dom_sf"/>
</dbReference>
<dbReference type="GO" id="GO:0046872">
    <property type="term" value="F:metal ion binding"/>
    <property type="evidence" value="ECO:0007669"/>
    <property type="project" value="UniProtKB-KW"/>
</dbReference>
<dbReference type="Gene3D" id="3.40.228.10">
    <property type="entry name" value="Dimethylsulfoxide Reductase, domain 2"/>
    <property type="match status" value="1"/>
</dbReference>
<evidence type="ECO:0000256" key="1">
    <source>
        <dbReference type="ARBA" id="ARBA00010312"/>
    </source>
</evidence>
<feature type="domain" description="4Fe-4S Mo/W bis-MGD-type" evidence="6">
    <location>
        <begin position="12"/>
        <end position="69"/>
    </location>
</feature>
<dbReference type="Pfam" id="PF01568">
    <property type="entry name" value="Molydop_binding"/>
    <property type="match status" value="1"/>
</dbReference>
<keyword evidence="8" id="KW-1185">Reference proteome</keyword>
<dbReference type="Gene3D" id="2.20.25.90">
    <property type="entry name" value="ADC-like domains"/>
    <property type="match status" value="1"/>
</dbReference>
<dbReference type="Gene3D" id="2.40.40.20">
    <property type="match status" value="1"/>
</dbReference>
<dbReference type="InterPro" id="IPR006963">
    <property type="entry name" value="Mopterin_OxRdtase_4Fe-4S_dom"/>
</dbReference>
<evidence type="ECO:0000259" key="6">
    <source>
        <dbReference type="PROSITE" id="PS51669"/>
    </source>
</evidence>
<dbReference type="Gene3D" id="3.40.50.740">
    <property type="match status" value="1"/>
</dbReference>
<comment type="caution">
    <text evidence="7">The sequence shown here is derived from an EMBL/GenBank/DDBJ whole genome shotgun (WGS) entry which is preliminary data.</text>
</comment>
<dbReference type="GO" id="GO:0043546">
    <property type="term" value="F:molybdopterin cofactor binding"/>
    <property type="evidence" value="ECO:0007669"/>
    <property type="project" value="InterPro"/>
</dbReference>
<dbReference type="RefSeq" id="WP_064400155.1">
    <property type="nucleotide sequence ID" value="NZ_LQIR01000069.1"/>
</dbReference>
<gene>
    <name evidence="7" type="ORF">AU192_08845</name>
</gene>
<dbReference type="InterPro" id="IPR006656">
    <property type="entry name" value="Mopterin_OxRdtase"/>
</dbReference>
<dbReference type="AlphaFoldDB" id="A0A100ZZM8"/>
<evidence type="ECO:0000256" key="3">
    <source>
        <dbReference type="ARBA" id="ARBA00023004"/>
    </source>
</evidence>
<feature type="region of interest" description="Disordered" evidence="5">
    <location>
        <begin position="78"/>
        <end position="102"/>
    </location>
</feature>
<keyword evidence="3" id="KW-0408">Iron</keyword>